<dbReference type="RefSeq" id="WP_126232600.1">
    <property type="nucleotide sequence ID" value="NZ_PRBV01000053.1"/>
</dbReference>
<reference evidence="1 2" key="1">
    <citation type="journal article" date="2019" name="Appl. Environ. Microbiol.">
        <title>Population genetics and characterization of Campylobacter jejuni isolates in western jackdaws and game birds in Finland.</title>
        <authorList>
            <person name="Kovanen S."/>
            <person name="Rossi M."/>
            <person name="Pohja-Mykra M."/>
            <person name="Nieminen T."/>
            <person name="Raunio-Saarnisto M."/>
            <person name="Sauvala M."/>
            <person name="Fredriksson-Ahomaa M."/>
            <person name="Hanninen M.L."/>
            <person name="Kivisto R."/>
        </authorList>
    </citation>
    <scope>NUCLEOTIDE SEQUENCE [LARGE SCALE GENOMIC DNA]</scope>
    <source>
        <strain evidence="1 2">CB313</strain>
    </source>
</reference>
<evidence type="ECO:0000313" key="2">
    <source>
        <dbReference type="Proteomes" id="UP000288507"/>
    </source>
</evidence>
<gene>
    <name evidence="1" type="ORF">C3H57_10335</name>
</gene>
<accession>A0A431E7R3</accession>
<organism evidence="1 2">
    <name type="scientific">Campylobacter jejuni</name>
    <dbReference type="NCBI Taxonomy" id="197"/>
    <lineage>
        <taxon>Bacteria</taxon>
        <taxon>Pseudomonadati</taxon>
        <taxon>Campylobacterota</taxon>
        <taxon>Epsilonproteobacteria</taxon>
        <taxon>Campylobacterales</taxon>
        <taxon>Campylobacteraceae</taxon>
        <taxon>Campylobacter</taxon>
    </lineage>
</organism>
<dbReference type="AlphaFoldDB" id="A0A431E7R3"/>
<protein>
    <submittedName>
        <fullName evidence="1">Uncharacterized protein</fullName>
    </submittedName>
</protein>
<evidence type="ECO:0000313" key="1">
    <source>
        <dbReference type="EMBL" id="RTJ77255.1"/>
    </source>
</evidence>
<proteinExistence type="predicted"/>
<comment type="caution">
    <text evidence="1">The sequence shown here is derived from an EMBL/GenBank/DDBJ whole genome shotgun (WGS) entry which is preliminary data.</text>
</comment>
<dbReference type="EMBL" id="PRBV01000053">
    <property type="protein sequence ID" value="RTJ77255.1"/>
    <property type="molecule type" value="Genomic_DNA"/>
</dbReference>
<name>A0A431E7R3_CAMJU</name>
<sequence length="107" mass="12714">MKLVRYKNAVIRLDIVESFEVISLLKLSEELEIYLRIPTHRDTRDVLIGKYEAKKSSRIRSKMSKIEELYLENLVKFLEGESTKFNTEDVAKQVEKIIKGRQWKKIK</sequence>
<dbReference type="Proteomes" id="UP000288507">
    <property type="component" value="Unassembled WGS sequence"/>
</dbReference>